<dbReference type="RefSeq" id="WP_167074920.1">
    <property type="nucleotide sequence ID" value="NZ_JAAOZC010000010.1"/>
</dbReference>
<gene>
    <name evidence="1" type="ORF">FHS31_002997</name>
</gene>
<dbReference type="Gene3D" id="3.40.50.12370">
    <property type="match status" value="1"/>
</dbReference>
<dbReference type="Proteomes" id="UP000727456">
    <property type="component" value="Unassembled WGS sequence"/>
</dbReference>
<dbReference type="SUPFAM" id="SSF52402">
    <property type="entry name" value="Adenine nucleotide alpha hydrolases-like"/>
    <property type="match status" value="2"/>
</dbReference>
<accession>A0ABX0TY70</accession>
<reference evidence="1 2" key="1">
    <citation type="submission" date="2020-03" db="EMBL/GenBank/DDBJ databases">
        <title>Genomic Encyclopedia of Type Strains, Phase III (KMG-III): the genomes of soil and plant-associated and newly described type strains.</title>
        <authorList>
            <person name="Whitman W."/>
        </authorList>
    </citation>
    <scope>NUCLEOTIDE SEQUENCE [LARGE SCALE GENOMIC DNA]</scope>
    <source>
        <strain evidence="1 2">CECT 8804</strain>
    </source>
</reference>
<proteinExistence type="predicted"/>
<evidence type="ECO:0000313" key="1">
    <source>
        <dbReference type="EMBL" id="NIJ09365.1"/>
    </source>
</evidence>
<name>A0ABX0TY70_9SPHN</name>
<evidence type="ECO:0000313" key="2">
    <source>
        <dbReference type="Proteomes" id="UP000727456"/>
    </source>
</evidence>
<organism evidence="1 2">
    <name type="scientific">Sphingomonas vulcanisoli</name>
    <dbReference type="NCBI Taxonomy" id="1658060"/>
    <lineage>
        <taxon>Bacteria</taxon>
        <taxon>Pseudomonadati</taxon>
        <taxon>Pseudomonadota</taxon>
        <taxon>Alphaproteobacteria</taxon>
        <taxon>Sphingomonadales</taxon>
        <taxon>Sphingomonadaceae</taxon>
        <taxon>Sphingomonas</taxon>
    </lineage>
</organism>
<protein>
    <submittedName>
        <fullName evidence="1">Nucleotide-binding universal stress UspA family protein</fullName>
    </submittedName>
</protein>
<comment type="caution">
    <text evidence="1">The sequence shown here is derived from an EMBL/GenBank/DDBJ whole genome shotgun (WGS) entry which is preliminary data.</text>
</comment>
<keyword evidence="2" id="KW-1185">Reference proteome</keyword>
<dbReference type="CDD" id="cd00293">
    <property type="entry name" value="USP-like"/>
    <property type="match status" value="1"/>
</dbReference>
<dbReference type="EMBL" id="JAAOZC010000010">
    <property type="protein sequence ID" value="NIJ09365.1"/>
    <property type="molecule type" value="Genomic_DNA"/>
</dbReference>
<sequence>MKSILLLLHDDDGQTARISAALALARALDGELSCLDVVEVPHLVGDYYSEAGRAMLLGDEERREHFNKDRVTEQLDREGVRYRWTDTQGDADACVAAAADLADIIVLTRETPNPLGFNFRPIVLRAALKGKPILSLPEDALDFRATGRALVAWDGSEGATNMLRACVPLLQKASAVELFTVDYRGYEIPADEAAEYLSRHGIHVTVSKQKGGDHNSDEWLRIRCATWRADYCVMGAFGDSHLRHYLFGSTTRRMLALGDLPIILGR</sequence>